<evidence type="ECO:0000313" key="2">
    <source>
        <dbReference type="Proteomes" id="UP000305729"/>
    </source>
</evidence>
<dbReference type="Proteomes" id="UP000305729">
    <property type="component" value="Chromosome 1"/>
</dbReference>
<protein>
    <submittedName>
        <fullName evidence="1">Uncharacterized protein</fullName>
    </submittedName>
</protein>
<name>A0A5S3URR8_9GAMM</name>
<dbReference type="EMBL" id="CP045429">
    <property type="protein sequence ID" value="QPB83665.1"/>
    <property type="molecule type" value="Genomic_DNA"/>
</dbReference>
<proteinExistence type="predicted"/>
<organism evidence="1 2">
    <name type="scientific">Pseudoalteromonas rubra</name>
    <dbReference type="NCBI Taxonomy" id="43658"/>
    <lineage>
        <taxon>Bacteria</taxon>
        <taxon>Pseudomonadati</taxon>
        <taxon>Pseudomonadota</taxon>
        <taxon>Gammaproteobacteria</taxon>
        <taxon>Alteromonadales</taxon>
        <taxon>Pseudoalteromonadaceae</taxon>
        <taxon>Pseudoalteromonas</taxon>
    </lineage>
</organism>
<reference evidence="1 2" key="1">
    <citation type="submission" date="2019-10" db="EMBL/GenBank/DDBJ databases">
        <title>Pseudoalteromonas rubra S4059.</title>
        <authorList>
            <person name="Paulsen S."/>
            <person name="Wang X."/>
        </authorList>
    </citation>
    <scope>NUCLEOTIDE SEQUENCE [LARGE SCALE GENOMIC DNA]</scope>
    <source>
        <strain evidence="1 2">S4059</strain>
    </source>
</reference>
<accession>A0A5S3URR8</accession>
<evidence type="ECO:0000313" key="1">
    <source>
        <dbReference type="EMBL" id="QPB83665.1"/>
    </source>
</evidence>
<dbReference type="AlphaFoldDB" id="A0A5S3URR8"/>
<gene>
    <name evidence="1" type="ORF">CWC22_011945</name>
</gene>
<sequence length="59" mass="6877">MAEKQLHRAIRTYKRLGGFGYEAPQRYDNRQTFLGYLPAQSKQKQYSKISQLVSLLAID</sequence>